<reference evidence="1" key="1">
    <citation type="submission" date="2025-08" db="UniProtKB">
        <authorList>
            <consortium name="Ensembl"/>
        </authorList>
    </citation>
    <scope>IDENTIFICATION</scope>
</reference>
<evidence type="ECO:0000313" key="2">
    <source>
        <dbReference type="Proteomes" id="UP000694399"/>
    </source>
</evidence>
<accession>A0A8C9DAK0</accession>
<dbReference type="Proteomes" id="UP000694399">
    <property type="component" value="Unassembled WGS sequence"/>
</dbReference>
<name>A0A8C9DAK0_PANLE</name>
<organism evidence="1 2">
    <name type="scientific">Panthera leo</name>
    <name type="common">Lion</name>
    <dbReference type="NCBI Taxonomy" id="9689"/>
    <lineage>
        <taxon>Eukaryota</taxon>
        <taxon>Metazoa</taxon>
        <taxon>Chordata</taxon>
        <taxon>Craniata</taxon>
        <taxon>Vertebrata</taxon>
        <taxon>Euteleostomi</taxon>
        <taxon>Mammalia</taxon>
        <taxon>Eutheria</taxon>
        <taxon>Laurasiatheria</taxon>
        <taxon>Carnivora</taxon>
        <taxon>Feliformia</taxon>
        <taxon>Felidae</taxon>
        <taxon>Pantherinae</taxon>
        <taxon>Panthera</taxon>
    </lineage>
</organism>
<dbReference type="Ensembl" id="ENSPLOT00000029037.1">
    <property type="protein sequence ID" value="ENSPLOP00000026310.1"/>
    <property type="gene ID" value="ENSPLOG00000019299.1"/>
</dbReference>
<evidence type="ECO:0000313" key="1">
    <source>
        <dbReference type="Ensembl" id="ENSPLOP00000026310.1"/>
    </source>
</evidence>
<keyword evidence="2" id="KW-1185">Reference proteome</keyword>
<reference evidence="1" key="2">
    <citation type="submission" date="2025-09" db="UniProtKB">
        <authorList>
            <consortium name="Ensembl"/>
        </authorList>
    </citation>
    <scope>IDENTIFICATION</scope>
</reference>
<protein>
    <submittedName>
        <fullName evidence="1">Uncharacterized protein</fullName>
    </submittedName>
</protein>
<dbReference type="AlphaFoldDB" id="A0A8C9DAK0"/>
<proteinExistence type="predicted"/>
<sequence>MEELSLKQEIKRRTEKTMKAKPLTWGQMKKMTLEAEQILKKTGTLKTFTMFIAMMSPVLHCIRLYKPPTLYKTGIKIQKGCGTANG</sequence>